<evidence type="ECO:0000256" key="3">
    <source>
        <dbReference type="ARBA" id="ARBA00022827"/>
    </source>
</evidence>
<dbReference type="InterPro" id="IPR036155">
    <property type="entry name" value="Crypto/Photolyase_N_sf"/>
</dbReference>
<dbReference type="InterPro" id="IPR036134">
    <property type="entry name" value="Crypto/Photolyase_FAD-like_sf"/>
</dbReference>
<comment type="caution">
    <text evidence="10">The sequence shown here is derived from an EMBL/GenBank/DDBJ whole genome shotgun (WGS) entry which is preliminary data.</text>
</comment>
<feature type="binding site" evidence="5">
    <location>
        <begin position="462"/>
        <end position="464"/>
    </location>
    <ligand>
        <name>FAD</name>
        <dbReference type="ChEBI" id="CHEBI:57692"/>
    </ligand>
</feature>
<dbReference type="InterPro" id="IPR005101">
    <property type="entry name" value="Cryptochr/Photolyase_FAD-bd"/>
</dbReference>
<dbReference type="GO" id="GO:0000719">
    <property type="term" value="P:photoreactive repair"/>
    <property type="evidence" value="ECO:0007669"/>
    <property type="project" value="TreeGrafter"/>
</dbReference>
<dbReference type="PROSITE" id="PS51645">
    <property type="entry name" value="PHR_CRY_ALPHA_BETA"/>
    <property type="match status" value="1"/>
</dbReference>
<dbReference type="PANTHER" id="PTHR11455">
    <property type="entry name" value="CRYPTOCHROME"/>
    <property type="match status" value="1"/>
</dbReference>
<feature type="region of interest" description="Disordered" evidence="8">
    <location>
        <begin position="568"/>
        <end position="596"/>
    </location>
</feature>
<evidence type="ECO:0000256" key="1">
    <source>
        <dbReference type="ARBA" id="ARBA00005862"/>
    </source>
</evidence>
<feature type="domain" description="Photolyase/cryptochrome alpha/beta" evidence="9">
    <location>
        <begin position="5"/>
        <end position="171"/>
    </location>
</feature>
<dbReference type="OrthoDB" id="435881at2759"/>
<dbReference type="AlphaFoldDB" id="W9YVY7"/>
<feature type="binding site" evidence="5">
    <location>
        <position position="290"/>
    </location>
    <ligand>
        <name>FAD</name>
        <dbReference type="ChEBI" id="CHEBI:57692"/>
    </ligand>
</feature>
<dbReference type="SUPFAM" id="SSF48173">
    <property type="entry name" value="Cryptochrome/photolyase FAD-binding domain"/>
    <property type="match status" value="1"/>
</dbReference>
<keyword evidence="11" id="KW-1185">Reference proteome</keyword>
<evidence type="ECO:0000256" key="2">
    <source>
        <dbReference type="ARBA" id="ARBA00022630"/>
    </source>
</evidence>
<dbReference type="InterPro" id="IPR014133">
    <property type="entry name" value="Cry_DASH"/>
</dbReference>
<feature type="site" description="Electron transfer via tryptophanyl radical" evidence="6">
    <location>
        <position position="472"/>
    </location>
</feature>
<dbReference type="InterPro" id="IPR014729">
    <property type="entry name" value="Rossmann-like_a/b/a_fold"/>
</dbReference>
<dbReference type="GO" id="GO:0003684">
    <property type="term" value="F:damaged DNA binding"/>
    <property type="evidence" value="ECO:0007669"/>
    <property type="project" value="TreeGrafter"/>
</dbReference>
<dbReference type="PRINTS" id="PR00147">
    <property type="entry name" value="DNAPHOTLYASE"/>
</dbReference>
<dbReference type="Proteomes" id="UP000019478">
    <property type="component" value="Unassembled WGS sequence"/>
</dbReference>
<dbReference type="PANTHER" id="PTHR11455:SF22">
    <property type="entry name" value="CRYPTOCHROME DASH"/>
    <property type="match status" value="1"/>
</dbReference>
<evidence type="ECO:0000313" key="11">
    <source>
        <dbReference type="Proteomes" id="UP000019478"/>
    </source>
</evidence>
<organism evidence="10 11">
    <name type="scientific">Capronia epimyces CBS 606.96</name>
    <dbReference type="NCBI Taxonomy" id="1182542"/>
    <lineage>
        <taxon>Eukaryota</taxon>
        <taxon>Fungi</taxon>
        <taxon>Dikarya</taxon>
        <taxon>Ascomycota</taxon>
        <taxon>Pezizomycotina</taxon>
        <taxon>Eurotiomycetes</taxon>
        <taxon>Chaetothyriomycetidae</taxon>
        <taxon>Chaetothyriales</taxon>
        <taxon>Herpotrichiellaceae</taxon>
        <taxon>Capronia</taxon>
    </lineage>
</organism>
<feature type="site" description="Electron transfer via tryptophanyl radical" evidence="6">
    <location>
        <position position="387"/>
    </location>
</feature>
<dbReference type="STRING" id="1182542.W9YVY7"/>
<dbReference type="Gene3D" id="1.25.40.80">
    <property type="match status" value="1"/>
</dbReference>
<evidence type="ECO:0000259" key="9">
    <source>
        <dbReference type="PROSITE" id="PS51645"/>
    </source>
</evidence>
<dbReference type="Pfam" id="PF00875">
    <property type="entry name" value="DNA_photolyase"/>
    <property type="match status" value="1"/>
</dbReference>
<evidence type="ECO:0000256" key="5">
    <source>
        <dbReference type="PIRSR" id="PIRSR602081-1"/>
    </source>
</evidence>
<dbReference type="NCBIfam" id="TIGR02765">
    <property type="entry name" value="crypto_DASH"/>
    <property type="match status" value="1"/>
</dbReference>
<sequence length="596" mass="67158">MAVQRVLLYLMRRDLRLCDNPIFHELHNLSKQSPAPFTHVLPVYIFPAQQVEVSGFLADVKSKSPFPEARSAVARFWRCGPHRARFLAESVWEMKQELEKMGSGLLIRVGLLGQVVQDVLDQFEREKGRASVTAVWMTMEEGVEEKREEGEVQSLLEGAGIDFKLWLDEKYFIDDRDIPFDMPSDLPDVFTSYRNLVEPLREAPRGTVPPPPSLPPMPSFVPVQPAPFAIPESYEALESGLMKPLIEQPLLSDPPSFPPGVKSAHPFHGGSREGLRRIQHLLKSGALTEYKATRNGLLGTDFSTKLSAWLALGCITARQIHAQLVDFEEGRDDQYKGTEGYGKGENTGAAAVRFELLWRDYMRLCTRKFGPRLFRLQGLRDDTSYPWRTLSAGDGGSEVAEIVQRFLRGTTGTGLIDASQRELFLTGYTSNRARQNVASYLAKHLGIDWRLGAEWYEANLADYDVSNNWGNWQYVAGVGNDPRGEARVFNPVKQAFDYDPRGEYCKAWVEELRVLDEPQEIFQAWKVSKQRRAELRLEGLSMVEHPLIKIDFIVGSKGRAARVREAEDEATAALEQEEDSADVERVTPGVEAQAAD</sequence>
<dbReference type="InterPro" id="IPR002081">
    <property type="entry name" value="Cryptochrome/DNA_photolyase_1"/>
</dbReference>
<comment type="cofactor">
    <cofactor evidence="5 7">
        <name>FAD</name>
        <dbReference type="ChEBI" id="CHEBI:57692"/>
    </cofactor>
    <text evidence="5 7">Binds 1 FAD per subunit.</text>
</comment>
<evidence type="ECO:0000256" key="7">
    <source>
        <dbReference type="RuleBase" id="RU367151"/>
    </source>
</evidence>
<name>W9YVY7_9EURO</name>
<feature type="site" description="Electron transfer via tryptophanyl radical" evidence="6">
    <location>
        <position position="449"/>
    </location>
</feature>
<reference evidence="10 11" key="1">
    <citation type="submission" date="2013-03" db="EMBL/GenBank/DDBJ databases">
        <title>The Genome Sequence of Capronia epimyces CBS 606.96.</title>
        <authorList>
            <consortium name="The Broad Institute Genomics Platform"/>
            <person name="Cuomo C."/>
            <person name="de Hoog S."/>
            <person name="Gorbushina A."/>
            <person name="Walker B."/>
            <person name="Young S.K."/>
            <person name="Zeng Q."/>
            <person name="Gargeya S."/>
            <person name="Fitzgerald M."/>
            <person name="Haas B."/>
            <person name="Abouelleil A."/>
            <person name="Allen A.W."/>
            <person name="Alvarado L."/>
            <person name="Arachchi H.M."/>
            <person name="Berlin A.M."/>
            <person name="Chapman S.B."/>
            <person name="Gainer-Dewar J."/>
            <person name="Goldberg J."/>
            <person name="Griggs A."/>
            <person name="Gujja S."/>
            <person name="Hansen M."/>
            <person name="Howarth C."/>
            <person name="Imamovic A."/>
            <person name="Ireland A."/>
            <person name="Larimer J."/>
            <person name="McCowan C."/>
            <person name="Murphy C."/>
            <person name="Pearson M."/>
            <person name="Poon T.W."/>
            <person name="Priest M."/>
            <person name="Roberts A."/>
            <person name="Saif S."/>
            <person name="Shea T."/>
            <person name="Sisk P."/>
            <person name="Sykes S."/>
            <person name="Wortman J."/>
            <person name="Nusbaum C."/>
            <person name="Birren B."/>
        </authorList>
    </citation>
    <scope>NUCLEOTIDE SEQUENCE [LARGE SCALE GENOMIC DNA]</scope>
    <source>
        <strain evidence="10 11">CBS 606.96</strain>
    </source>
</reference>
<keyword evidence="3 5" id="KW-0274">FAD</keyword>
<keyword evidence="4 7" id="KW-0157">Chromophore</keyword>
<dbReference type="GO" id="GO:0071949">
    <property type="term" value="F:FAD binding"/>
    <property type="evidence" value="ECO:0007669"/>
    <property type="project" value="TreeGrafter"/>
</dbReference>
<proteinExistence type="inferred from homology"/>
<dbReference type="EMBL" id="AMGY01000003">
    <property type="protein sequence ID" value="EXJ86439.1"/>
    <property type="molecule type" value="Genomic_DNA"/>
</dbReference>
<evidence type="ECO:0000256" key="6">
    <source>
        <dbReference type="PIRSR" id="PIRSR602081-2"/>
    </source>
</evidence>
<evidence type="ECO:0000256" key="4">
    <source>
        <dbReference type="ARBA" id="ARBA00022991"/>
    </source>
</evidence>
<dbReference type="GeneID" id="19167518"/>
<feature type="compositionally biased region" description="Acidic residues" evidence="8">
    <location>
        <begin position="568"/>
        <end position="581"/>
    </location>
</feature>
<accession>W9YVY7</accession>
<dbReference type="Pfam" id="PF03441">
    <property type="entry name" value="FAD_binding_7"/>
    <property type="match status" value="1"/>
</dbReference>
<dbReference type="Gene3D" id="1.10.579.10">
    <property type="entry name" value="DNA Cyclobutane Dipyrimidine Photolyase, subunit A, domain 3"/>
    <property type="match status" value="1"/>
</dbReference>
<dbReference type="RefSeq" id="XP_007731718.1">
    <property type="nucleotide sequence ID" value="XM_007733528.1"/>
</dbReference>
<keyword evidence="2 5" id="KW-0285">Flavoprotein</keyword>
<comment type="function">
    <text evidence="7">May have a photoreceptor function.</text>
</comment>
<gene>
    <name evidence="10" type="ORF">A1O3_03390</name>
</gene>
<dbReference type="SUPFAM" id="SSF52425">
    <property type="entry name" value="Cryptochrome/photolyase, N-terminal domain"/>
    <property type="match status" value="1"/>
</dbReference>
<protein>
    <recommendedName>
        <fullName evidence="7">Cryptochrome DASH</fullName>
    </recommendedName>
</protein>
<dbReference type="InterPro" id="IPR006050">
    <property type="entry name" value="DNA_photolyase_N"/>
</dbReference>
<evidence type="ECO:0000256" key="8">
    <source>
        <dbReference type="SAM" id="MobiDB-lite"/>
    </source>
</evidence>
<evidence type="ECO:0000313" key="10">
    <source>
        <dbReference type="EMBL" id="EXJ86439.1"/>
    </source>
</evidence>
<dbReference type="Gene3D" id="3.40.50.620">
    <property type="entry name" value="HUPs"/>
    <property type="match status" value="1"/>
</dbReference>
<feature type="binding site" evidence="5">
    <location>
        <begin position="303"/>
        <end position="307"/>
    </location>
    <ligand>
        <name>FAD</name>
        <dbReference type="ChEBI" id="CHEBI:57692"/>
    </ligand>
</feature>
<comment type="similarity">
    <text evidence="1 7">Belongs to the DNA photolyase class-1 family.</text>
</comment>
<dbReference type="GO" id="GO:0003904">
    <property type="term" value="F:deoxyribodipyrimidine photo-lyase activity"/>
    <property type="evidence" value="ECO:0007669"/>
    <property type="project" value="TreeGrafter"/>
</dbReference>
<comment type="cofactor">
    <cofactor evidence="7">
        <name>(6R)-5,10-methylene-5,6,7,8-tetrahydrofolate</name>
        <dbReference type="ChEBI" id="CHEBI:15636"/>
    </cofactor>
    <text evidence="7">Binds 1 5,10-methenyltetrahydrofolate (MTHF) per subunit.</text>
</comment>
<dbReference type="eggNOG" id="KOG0133">
    <property type="taxonomic scope" value="Eukaryota"/>
</dbReference>
<dbReference type="HOGENOM" id="CLU_010348_6_1_1"/>